<comment type="similarity">
    <text evidence="1">Belongs to the Mediator complex subunit 25 family.</text>
</comment>
<comment type="caution">
    <text evidence="5">The sequence shown here is derived from an EMBL/GenBank/DDBJ whole genome shotgun (WGS) entry which is preliminary data.</text>
</comment>
<feature type="non-terminal residue" evidence="5">
    <location>
        <position position="397"/>
    </location>
</feature>
<accession>A0AAD3DUD9</accession>
<evidence type="ECO:0000256" key="3">
    <source>
        <dbReference type="SAM" id="MobiDB-lite"/>
    </source>
</evidence>
<evidence type="ECO:0000256" key="1">
    <source>
        <dbReference type="ARBA" id="ARBA00009102"/>
    </source>
</evidence>
<dbReference type="GO" id="GO:0045944">
    <property type="term" value="P:positive regulation of transcription by RNA polymerase II"/>
    <property type="evidence" value="ECO:0007669"/>
    <property type="project" value="TreeGrafter"/>
</dbReference>
<dbReference type="EMBL" id="BMAR01000015">
    <property type="protein sequence ID" value="GFR46808.1"/>
    <property type="molecule type" value="Genomic_DNA"/>
</dbReference>
<evidence type="ECO:0000313" key="5">
    <source>
        <dbReference type="EMBL" id="GFR46808.1"/>
    </source>
</evidence>
<dbReference type="Pfam" id="PF11265">
    <property type="entry name" value="Med25_VWA"/>
    <property type="match status" value="1"/>
</dbReference>
<protein>
    <recommendedName>
        <fullName evidence="2">Mediator of RNA polymerase II transcription subunit 25</fullName>
    </recommendedName>
</protein>
<dbReference type="InterPro" id="IPR021419">
    <property type="entry name" value="Mediator_Med25_VWA"/>
</dbReference>
<proteinExistence type="inferred from homology"/>
<dbReference type="GO" id="GO:0016592">
    <property type="term" value="C:mediator complex"/>
    <property type="evidence" value="ECO:0007669"/>
    <property type="project" value="TreeGrafter"/>
</dbReference>
<dbReference type="AlphaFoldDB" id="A0AAD3DUD9"/>
<keyword evidence="6" id="KW-1185">Reference proteome</keyword>
<sequence>GAPAPQATAAPGQQQHHQQQQQPASYTQPSPNTQQTAGATSSAAATGNTVPSTAAASAALPSTVQLSAGQPSSVAVNNAAGAGATAATAAAAAAAAAASTSVSASTAALMNSGTHVGNSGSNATIASNSNSSSNCSRVVFVIEATAAMLHFWHNLRTLYVELLLNHIGKNAFGRVEMAVVLVGAPDWTSDQPVDSTPWTSSVSEIRSVLDAIQFAGGGFGPIALSQALAHVIYLQTLPSSMPVSAPLPGGGSPPPPAEPVVPCYCLLLVTSPADQLPVYVPGLPNPATSATPAGTRPGMACMHTLSSLMRCVRQAYNMHLSLALVNTRDAVHLTARDYMMTLLTDHLGYSRGEGELRNHLDAIKFAFPPHRDYMAFISPAWAPATAAFKREMEHRIG</sequence>
<evidence type="ECO:0000256" key="2">
    <source>
        <dbReference type="ARBA" id="ARBA00019694"/>
    </source>
</evidence>
<dbReference type="PANTHER" id="PTHR12433:SF11">
    <property type="entry name" value="MEDIATOR OF RNA POLYMERASE II TRANSCRIPTION SUBUNIT 25"/>
    <property type="match status" value="1"/>
</dbReference>
<reference evidence="5 6" key="1">
    <citation type="journal article" date="2021" name="Sci. Rep.">
        <title>Genome sequencing of the multicellular alga Astrephomene provides insights into convergent evolution of germ-soma differentiation.</title>
        <authorList>
            <person name="Yamashita S."/>
            <person name="Yamamoto K."/>
            <person name="Matsuzaki R."/>
            <person name="Suzuki S."/>
            <person name="Yamaguchi H."/>
            <person name="Hirooka S."/>
            <person name="Minakuchi Y."/>
            <person name="Miyagishima S."/>
            <person name="Kawachi M."/>
            <person name="Toyoda A."/>
            <person name="Nozaki H."/>
        </authorList>
    </citation>
    <scope>NUCLEOTIDE SEQUENCE [LARGE SCALE GENOMIC DNA]</scope>
    <source>
        <strain evidence="5 6">NIES-4017</strain>
    </source>
</reference>
<feature type="non-terminal residue" evidence="5">
    <location>
        <position position="1"/>
    </location>
</feature>
<dbReference type="Proteomes" id="UP001054857">
    <property type="component" value="Unassembled WGS sequence"/>
</dbReference>
<dbReference type="PANTHER" id="PTHR12433">
    <property type="entry name" value="MEDIATOR OF RNA POLYMERASE II TRANSCRIPTION SUBUNIT 25"/>
    <property type="match status" value="1"/>
</dbReference>
<gene>
    <name evidence="5" type="ORF">Agub_g8441</name>
</gene>
<dbReference type="GO" id="GO:0005667">
    <property type="term" value="C:transcription regulator complex"/>
    <property type="evidence" value="ECO:0007669"/>
    <property type="project" value="TreeGrafter"/>
</dbReference>
<evidence type="ECO:0000259" key="4">
    <source>
        <dbReference type="Pfam" id="PF11265"/>
    </source>
</evidence>
<feature type="domain" description="Mediator of RNA polymerase II transcription subunit 25 von Willebrand factor type A" evidence="4">
    <location>
        <begin position="134"/>
        <end position="229"/>
    </location>
</feature>
<organism evidence="5 6">
    <name type="scientific">Astrephomene gubernaculifera</name>
    <dbReference type="NCBI Taxonomy" id="47775"/>
    <lineage>
        <taxon>Eukaryota</taxon>
        <taxon>Viridiplantae</taxon>
        <taxon>Chlorophyta</taxon>
        <taxon>core chlorophytes</taxon>
        <taxon>Chlorophyceae</taxon>
        <taxon>CS clade</taxon>
        <taxon>Chlamydomonadales</taxon>
        <taxon>Astrephomenaceae</taxon>
        <taxon>Astrephomene</taxon>
    </lineage>
</organism>
<evidence type="ECO:0000313" key="6">
    <source>
        <dbReference type="Proteomes" id="UP001054857"/>
    </source>
</evidence>
<name>A0AAD3DUD9_9CHLO</name>
<feature type="region of interest" description="Disordered" evidence="3">
    <location>
        <begin position="1"/>
        <end position="48"/>
    </location>
</feature>